<dbReference type="Gene3D" id="2.60.40.10">
    <property type="entry name" value="Immunoglobulins"/>
    <property type="match status" value="1"/>
</dbReference>
<accession>A0A0N5CXN7</accession>
<reference evidence="5" key="1">
    <citation type="submission" date="2017-02" db="UniProtKB">
        <authorList>
            <consortium name="WormBaseParasite"/>
        </authorList>
    </citation>
    <scope>IDENTIFICATION</scope>
</reference>
<dbReference type="SUPFAM" id="SSF49354">
    <property type="entry name" value="PapD-like"/>
    <property type="match status" value="1"/>
</dbReference>
<protein>
    <recommendedName>
        <fullName evidence="1">Major sperm protein</fullName>
    </recommendedName>
</protein>
<comment type="function">
    <text evidence="1">Central component in molecular interactions underlying sperm crawling. Forms an extensive filament system that extends from sperm villipoda, along the leading edge of the pseudopod.</text>
</comment>
<evidence type="ECO:0000313" key="5">
    <source>
        <dbReference type="WBParaSite" id="TCLT_0000517101-mRNA-1"/>
    </source>
</evidence>
<dbReference type="InterPro" id="IPR000535">
    <property type="entry name" value="MSP_dom"/>
</dbReference>
<keyword evidence="1" id="KW-0963">Cytoplasm</keyword>
<evidence type="ECO:0000313" key="3">
    <source>
        <dbReference type="EMBL" id="VDN02368.1"/>
    </source>
</evidence>
<sequence length="205" mass="23853">MVLNEAGINEPYNRLEFPEMPKSYKGFQVQPSVISFKSGQSIMTMHNTGEFPVLYKVKCTSNHRISILDCAGILLPKHETVVLVHRHNSKKKKPMLDKDFFLILYTLVGPQWCNNDANAFLCWRRVKVQQIPVKSILIPTKELNKVKLLAKALNFKEIIMEKLENQKNHKTVNICGTVKTLLYTAPERLENLKRRKQYFRQDEPK</sequence>
<evidence type="ECO:0000259" key="2">
    <source>
        <dbReference type="PROSITE" id="PS50202"/>
    </source>
</evidence>
<feature type="domain" description="MSP" evidence="2">
    <location>
        <begin position="6"/>
        <end position="141"/>
    </location>
</feature>
<dbReference type="InterPro" id="IPR013783">
    <property type="entry name" value="Ig-like_fold"/>
</dbReference>
<keyword evidence="4" id="KW-1185">Reference proteome</keyword>
<dbReference type="InterPro" id="IPR008962">
    <property type="entry name" value="PapD-like_sf"/>
</dbReference>
<dbReference type="Pfam" id="PF00635">
    <property type="entry name" value="Motile_Sperm"/>
    <property type="match status" value="1"/>
</dbReference>
<proteinExistence type="predicted"/>
<evidence type="ECO:0000256" key="1">
    <source>
        <dbReference type="RuleBase" id="RU003425"/>
    </source>
</evidence>
<dbReference type="WBParaSite" id="TCLT_0000517101-mRNA-1">
    <property type="protein sequence ID" value="TCLT_0000517101-mRNA-1"/>
    <property type="gene ID" value="TCLT_0000517101"/>
</dbReference>
<dbReference type="AlphaFoldDB" id="A0A0N5CXN7"/>
<reference evidence="3 4" key="2">
    <citation type="submission" date="2018-11" db="EMBL/GenBank/DDBJ databases">
        <authorList>
            <consortium name="Pathogen Informatics"/>
        </authorList>
    </citation>
    <scope>NUCLEOTIDE SEQUENCE [LARGE SCALE GENOMIC DNA]</scope>
</reference>
<dbReference type="OrthoDB" id="5823520at2759"/>
<gene>
    <name evidence="3" type="ORF">TCLT_LOCUS5160</name>
</gene>
<dbReference type="EMBL" id="UYYF01004323">
    <property type="protein sequence ID" value="VDN02368.1"/>
    <property type="molecule type" value="Genomic_DNA"/>
</dbReference>
<dbReference type="PROSITE" id="PS50202">
    <property type="entry name" value="MSP"/>
    <property type="match status" value="1"/>
</dbReference>
<keyword evidence="1" id="KW-0206">Cytoskeleton</keyword>
<organism evidence="5">
    <name type="scientific">Thelazia callipaeda</name>
    <name type="common">Oriental eyeworm</name>
    <name type="synonym">Parasitic nematode</name>
    <dbReference type="NCBI Taxonomy" id="103827"/>
    <lineage>
        <taxon>Eukaryota</taxon>
        <taxon>Metazoa</taxon>
        <taxon>Ecdysozoa</taxon>
        <taxon>Nematoda</taxon>
        <taxon>Chromadorea</taxon>
        <taxon>Rhabditida</taxon>
        <taxon>Spirurina</taxon>
        <taxon>Spiruromorpha</taxon>
        <taxon>Thelazioidea</taxon>
        <taxon>Thelaziidae</taxon>
        <taxon>Thelazia</taxon>
    </lineage>
</organism>
<name>A0A0N5CXN7_THECL</name>
<dbReference type="Proteomes" id="UP000276776">
    <property type="component" value="Unassembled WGS sequence"/>
</dbReference>
<evidence type="ECO:0000313" key="4">
    <source>
        <dbReference type="Proteomes" id="UP000276776"/>
    </source>
</evidence>